<protein>
    <submittedName>
        <fullName evidence="1">Uncharacterized protein</fullName>
    </submittedName>
</protein>
<dbReference type="AlphaFoldDB" id="A0A7W4YM29"/>
<dbReference type="EMBL" id="JACHWQ010000001">
    <property type="protein sequence ID" value="MBB2975099.1"/>
    <property type="molecule type" value="Genomic_DNA"/>
</dbReference>
<dbReference type="Proteomes" id="UP000529310">
    <property type="component" value="Unassembled WGS sequence"/>
</dbReference>
<accession>A0A7W4YM29</accession>
<dbReference type="RefSeq" id="WP_165141839.1">
    <property type="nucleotide sequence ID" value="NZ_CP049255.1"/>
</dbReference>
<reference evidence="1 2" key="1">
    <citation type="submission" date="2020-08" db="EMBL/GenBank/DDBJ databases">
        <title>Sequencing the genomes of 1000 actinobacteria strains.</title>
        <authorList>
            <person name="Klenk H.-P."/>
        </authorList>
    </citation>
    <scope>NUCLEOTIDE SEQUENCE [LARGE SCALE GENOMIC DNA]</scope>
    <source>
        <strain evidence="1 2">DSM 27099</strain>
    </source>
</reference>
<evidence type="ECO:0000313" key="1">
    <source>
        <dbReference type="EMBL" id="MBB2975099.1"/>
    </source>
</evidence>
<proteinExistence type="predicted"/>
<name>A0A7W4YM29_9MICO</name>
<comment type="caution">
    <text evidence="1">The sequence shown here is derived from an EMBL/GenBank/DDBJ whole genome shotgun (WGS) entry which is preliminary data.</text>
</comment>
<evidence type="ECO:0000313" key="2">
    <source>
        <dbReference type="Proteomes" id="UP000529310"/>
    </source>
</evidence>
<organism evidence="1 2">
    <name type="scientific">Microbacterium endophyticum</name>
    <dbReference type="NCBI Taxonomy" id="1526412"/>
    <lineage>
        <taxon>Bacteria</taxon>
        <taxon>Bacillati</taxon>
        <taxon>Actinomycetota</taxon>
        <taxon>Actinomycetes</taxon>
        <taxon>Micrococcales</taxon>
        <taxon>Microbacteriaceae</taxon>
        <taxon>Microbacterium</taxon>
    </lineage>
</organism>
<gene>
    <name evidence="1" type="ORF">FHX49_000640</name>
</gene>
<sequence length="168" mass="19204">MTLIYSASEYDTDEIVELRARINTDSSAFEELRRAHRHEERQLLAQYNALLAAERPAYPTAAHLRAFDQIATIVHNDERYGTHSGRPTKEDKSAGIELPPEVHFSSHVGRVNVYALAPYKPESVSRLWGFDEDDIVTFRNELTKRSLRIVNDWVHEDGVAFIVVDGRV</sequence>
<keyword evidence="2" id="KW-1185">Reference proteome</keyword>